<accession>A0ABT7MED2</accession>
<feature type="region of interest" description="Disordered" evidence="1">
    <location>
        <begin position="37"/>
        <end position="56"/>
    </location>
</feature>
<dbReference type="RefSeq" id="WP_286055590.1">
    <property type="nucleotide sequence ID" value="NZ_JASVWF010000006.1"/>
</dbReference>
<gene>
    <name evidence="3" type="ORF">QRT03_23855</name>
</gene>
<keyword evidence="4" id="KW-1185">Reference proteome</keyword>
<dbReference type="Proteomes" id="UP001231924">
    <property type="component" value="Unassembled WGS sequence"/>
</dbReference>
<evidence type="ECO:0000313" key="3">
    <source>
        <dbReference type="EMBL" id="MDL5159023.1"/>
    </source>
</evidence>
<keyword evidence="2" id="KW-0472">Membrane</keyword>
<feature type="transmembrane region" description="Helical" evidence="2">
    <location>
        <begin position="159"/>
        <end position="184"/>
    </location>
</feature>
<evidence type="ECO:0000256" key="1">
    <source>
        <dbReference type="SAM" id="MobiDB-lite"/>
    </source>
</evidence>
<protein>
    <submittedName>
        <fullName evidence="3">Uncharacterized protein</fullName>
    </submittedName>
</protein>
<evidence type="ECO:0000313" key="4">
    <source>
        <dbReference type="Proteomes" id="UP001231924"/>
    </source>
</evidence>
<sequence>MATTAGSTCSRCGQQNVARAGPCGTCGNPLDLGAQSGPFAAPGTIPHPRTGDWSERPGETTRLLGATVHLDADLAESLIDEFLVEPRRCIPRSPGVDAASVLGDAAASHRRRQWRDGVLAILALVVLVAEPLFALAWLLVGAVVRAGSGPGDGRRSRAWTAVVMLVVLALLLLGILLVGPVRIYNRLLRTADAPSTVFALVPSINVTIVLAVLVVAAVIVGDRLLVAALVRNLFAPHRFHHEPLSDDGSLAVLRTMGRNRFRTPLQRTRAAEAHGASGGLADVVVFRGPDPFVGAGPVVERHAFVVPLEPEDGARPSAVREKELHDAISEGMSTLRRPSSLSPHRRLRDLRSHEQVLVSAGYLVANPGSDDGRMYLPGGTGSPPLARIAVEAARHGAEDPREWARYYRCHYVESWERDLTVSCYVTLGTDGHLLYLEWVTCALNPLEAAYRTVDDPHALRSSAWREGLLDVVRFPTSLPSRLRRVFRSFRPIRTAGNRLVPAQFGARVSLRELAASGSSGDYFHRSDVQRYASLFDRTVLEAVRTYLSAHGLKIANFDAVANSVINIESVNNSVFAAGAGARAEGSTSSSSASSGRGKA</sequence>
<evidence type="ECO:0000256" key="2">
    <source>
        <dbReference type="SAM" id="Phobius"/>
    </source>
</evidence>
<feature type="transmembrane region" description="Helical" evidence="2">
    <location>
        <begin position="118"/>
        <end position="139"/>
    </location>
</feature>
<comment type="caution">
    <text evidence="3">The sequence shown here is derived from an EMBL/GenBank/DDBJ whole genome shotgun (WGS) entry which is preliminary data.</text>
</comment>
<feature type="transmembrane region" description="Helical" evidence="2">
    <location>
        <begin position="196"/>
        <end position="220"/>
    </location>
</feature>
<proteinExistence type="predicted"/>
<keyword evidence="2" id="KW-1133">Transmembrane helix</keyword>
<name>A0ABT7MED2_9PSEU</name>
<dbReference type="EMBL" id="JASVWF010000006">
    <property type="protein sequence ID" value="MDL5159023.1"/>
    <property type="molecule type" value="Genomic_DNA"/>
</dbReference>
<reference evidence="3 4" key="1">
    <citation type="submission" date="2023-06" db="EMBL/GenBank/DDBJ databases">
        <title>Actinomycetospora Odt1-22.</title>
        <authorList>
            <person name="Supong K."/>
        </authorList>
    </citation>
    <scope>NUCLEOTIDE SEQUENCE [LARGE SCALE GENOMIC DNA]</scope>
    <source>
        <strain evidence="3 4">Odt1-22</strain>
    </source>
</reference>
<organism evidence="3 4">
    <name type="scientific">Actinomycetospora termitidis</name>
    <dbReference type="NCBI Taxonomy" id="3053470"/>
    <lineage>
        <taxon>Bacteria</taxon>
        <taxon>Bacillati</taxon>
        <taxon>Actinomycetota</taxon>
        <taxon>Actinomycetes</taxon>
        <taxon>Pseudonocardiales</taxon>
        <taxon>Pseudonocardiaceae</taxon>
        <taxon>Actinomycetospora</taxon>
    </lineage>
</organism>
<keyword evidence="2" id="KW-0812">Transmembrane</keyword>